<dbReference type="Proteomes" id="UP000663064">
    <property type="component" value="Chromosome"/>
</dbReference>
<feature type="transmembrane region" description="Helical" evidence="1">
    <location>
        <begin position="132"/>
        <end position="150"/>
    </location>
</feature>
<dbReference type="Pfam" id="PF26496">
    <property type="entry name" value="DUF8163"/>
    <property type="match status" value="1"/>
</dbReference>
<protein>
    <recommendedName>
        <fullName evidence="2">DUF8163 domain-containing protein</fullName>
    </recommendedName>
</protein>
<evidence type="ECO:0000259" key="2">
    <source>
        <dbReference type="Pfam" id="PF26496"/>
    </source>
</evidence>
<sequence>METPVNQSERTIRTVLDANELTPMDVVGVLCVTLVAGLTSGLWGVAAGVLVLAVAAATTGPLAFVVAQLTAVSLFGDASLVVLGGAQLAAFPLLASAACAWPPNRSRLARLAAGYVLALGVAWALWTSFRWAWQAALVAVVLAAAVAYGLHRYERVALGLVSAPDAGAER</sequence>
<organism evidence="3 4">
    <name type="scientific">Haloferax gibbonsii</name>
    <dbReference type="NCBI Taxonomy" id="35746"/>
    <lineage>
        <taxon>Archaea</taxon>
        <taxon>Methanobacteriati</taxon>
        <taxon>Methanobacteriota</taxon>
        <taxon>Stenosarchaea group</taxon>
        <taxon>Halobacteria</taxon>
        <taxon>Halobacteriales</taxon>
        <taxon>Haloferacaceae</taxon>
        <taxon>Haloferax</taxon>
    </lineage>
</organism>
<gene>
    <name evidence="3" type="ORF">HfgLR_12475</name>
</gene>
<feature type="transmembrane region" description="Helical" evidence="1">
    <location>
        <begin position="108"/>
        <end position="126"/>
    </location>
</feature>
<feature type="transmembrane region" description="Helical" evidence="1">
    <location>
        <begin position="81"/>
        <end position="101"/>
    </location>
</feature>
<proteinExistence type="predicted"/>
<dbReference type="EMBL" id="CP063205">
    <property type="protein sequence ID" value="QOS12631.1"/>
    <property type="molecule type" value="Genomic_DNA"/>
</dbReference>
<feature type="domain" description="DUF8163" evidence="2">
    <location>
        <begin position="6"/>
        <end position="165"/>
    </location>
</feature>
<keyword evidence="1" id="KW-0472">Membrane</keyword>
<evidence type="ECO:0000313" key="3">
    <source>
        <dbReference type="EMBL" id="QOS12631.1"/>
    </source>
</evidence>
<feature type="transmembrane region" description="Helical" evidence="1">
    <location>
        <begin position="50"/>
        <end position="75"/>
    </location>
</feature>
<dbReference type="InterPro" id="IPR058477">
    <property type="entry name" value="DUF8163"/>
</dbReference>
<feature type="transmembrane region" description="Helical" evidence="1">
    <location>
        <begin position="26"/>
        <end position="43"/>
    </location>
</feature>
<evidence type="ECO:0000256" key="1">
    <source>
        <dbReference type="SAM" id="Phobius"/>
    </source>
</evidence>
<keyword evidence="1" id="KW-0812">Transmembrane</keyword>
<reference evidence="3" key="1">
    <citation type="journal article" date="2021" name="Front. Microbiol.">
        <title>Cellular and Genomic Properties of Haloferax gibbonsii LR2-5, the Host of Euryarchaeal Virus HFTV1.</title>
        <authorList>
            <person name="Tittes C."/>
            <person name="Schwarzer S."/>
            <person name="Pfeiffer F."/>
            <person name="Dyall-Smith M."/>
            <person name="Rodriguez-Franco M."/>
            <person name="Oksanen H.M."/>
            <person name="Quax T.E.F."/>
        </authorList>
    </citation>
    <scope>NUCLEOTIDE SEQUENCE</scope>
    <source>
        <strain evidence="3">LR2-5</strain>
    </source>
</reference>
<accession>A0A871BHR3</accession>
<evidence type="ECO:0000313" key="4">
    <source>
        <dbReference type="Proteomes" id="UP000663064"/>
    </source>
</evidence>
<keyword evidence="1" id="KW-1133">Transmembrane helix</keyword>
<dbReference type="AlphaFoldDB" id="A0A871BHR3"/>
<name>A0A871BHR3_HALGI</name>